<dbReference type="GO" id="GO:0003735">
    <property type="term" value="F:structural constituent of ribosome"/>
    <property type="evidence" value="ECO:0007669"/>
    <property type="project" value="InterPro"/>
</dbReference>
<dbReference type="EMBL" id="CP053069">
    <property type="protein sequence ID" value="QJR09384.1"/>
    <property type="molecule type" value="Genomic_DNA"/>
</dbReference>
<proteinExistence type="inferred from homology"/>
<name>A0A6M4GSE0_9PROT</name>
<evidence type="ECO:0000256" key="3">
    <source>
        <dbReference type="ARBA" id="ARBA00023274"/>
    </source>
</evidence>
<dbReference type="Pfam" id="PF00380">
    <property type="entry name" value="Ribosomal_S9"/>
    <property type="match status" value="1"/>
</dbReference>
<dbReference type="GO" id="GO:0022627">
    <property type="term" value="C:cytosolic small ribosomal subunit"/>
    <property type="evidence" value="ECO:0007669"/>
    <property type="project" value="TreeGrafter"/>
</dbReference>
<keyword evidence="2 5" id="KW-0689">Ribosomal protein</keyword>
<evidence type="ECO:0000256" key="4">
    <source>
        <dbReference type="ARBA" id="ARBA00035259"/>
    </source>
</evidence>
<dbReference type="PROSITE" id="PS00360">
    <property type="entry name" value="RIBOSOMAL_S9"/>
    <property type="match status" value="1"/>
</dbReference>
<dbReference type="InterPro" id="IPR020574">
    <property type="entry name" value="Ribosomal_uS9_CS"/>
</dbReference>
<evidence type="ECO:0000313" key="8">
    <source>
        <dbReference type="Proteomes" id="UP000501534"/>
    </source>
</evidence>
<dbReference type="InterPro" id="IPR000754">
    <property type="entry name" value="Ribosomal_uS9"/>
</dbReference>
<dbReference type="InterPro" id="IPR023035">
    <property type="entry name" value="Ribosomal_uS9_bac/plastid"/>
</dbReference>
<accession>A0A6M4GSE0</accession>
<dbReference type="HAMAP" id="MF_00532_B">
    <property type="entry name" value="Ribosomal_uS9_B"/>
    <property type="match status" value="1"/>
</dbReference>
<dbReference type="PANTHER" id="PTHR21569">
    <property type="entry name" value="RIBOSOMAL PROTEIN S9"/>
    <property type="match status" value="1"/>
</dbReference>
<dbReference type="PANTHER" id="PTHR21569:SF1">
    <property type="entry name" value="SMALL RIBOSOMAL SUBUNIT PROTEIN US9M"/>
    <property type="match status" value="1"/>
</dbReference>
<dbReference type="FunFam" id="3.30.230.10:FF:000001">
    <property type="entry name" value="30S ribosomal protein S9"/>
    <property type="match status" value="1"/>
</dbReference>
<sequence>MIGKYNYGTGRRKNAVARVFIKSGKGDIIVNGKSVDVFFSRETGRMIVRQPLELTNHLATFDIKVNVFGGGESGQAGAVRHGITRALIEYDPTLKPTLSKAGLVTRDAREVERKKVGLHKARRRKQFSKR</sequence>
<dbReference type="NCBIfam" id="NF001099">
    <property type="entry name" value="PRK00132.1"/>
    <property type="match status" value="1"/>
</dbReference>
<keyword evidence="3 5" id="KW-0687">Ribonucleoprotein</keyword>
<dbReference type="InterPro" id="IPR020568">
    <property type="entry name" value="Ribosomal_Su5_D2-typ_SF"/>
</dbReference>
<dbReference type="RefSeq" id="WP_171089075.1">
    <property type="nucleotide sequence ID" value="NZ_CP053069.1"/>
</dbReference>
<dbReference type="Proteomes" id="UP000501534">
    <property type="component" value="Chromosome"/>
</dbReference>
<reference evidence="7 8" key="1">
    <citation type="submission" date="2020-04" db="EMBL/GenBank/DDBJ databases">
        <title>Usitatibacter rugosus gen. nov., sp. nov. and Usitatibacter palustris sp. nov., novel members of Usitatibacteraceae fam. nov. within the order Nitrosomonadales isolated from soil.</title>
        <authorList>
            <person name="Huber K.J."/>
            <person name="Neumann-Schaal M."/>
            <person name="Geppert A."/>
            <person name="Luckner M."/>
            <person name="Wanner G."/>
            <person name="Overmann J."/>
        </authorList>
    </citation>
    <scope>NUCLEOTIDE SEQUENCE [LARGE SCALE GENOMIC DNA]</scope>
    <source>
        <strain evidence="7 8">0125_3</strain>
    </source>
</reference>
<comment type="similarity">
    <text evidence="1 5 6">Belongs to the universal ribosomal protein uS9 family.</text>
</comment>
<evidence type="ECO:0000256" key="1">
    <source>
        <dbReference type="ARBA" id="ARBA00005251"/>
    </source>
</evidence>
<evidence type="ECO:0000256" key="5">
    <source>
        <dbReference type="HAMAP-Rule" id="MF_00532"/>
    </source>
</evidence>
<evidence type="ECO:0000313" key="7">
    <source>
        <dbReference type="EMBL" id="QJR09384.1"/>
    </source>
</evidence>
<protein>
    <recommendedName>
        <fullName evidence="4 5">Small ribosomal subunit protein uS9</fullName>
    </recommendedName>
</protein>
<dbReference type="Gene3D" id="3.30.230.10">
    <property type="match status" value="1"/>
</dbReference>
<gene>
    <name evidence="5 7" type="primary">rpsI</name>
    <name evidence="7" type="ORF">DSM104443_00424</name>
</gene>
<evidence type="ECO:0000256" key="6">
    <source>
        <dbReference type="RuleBase" id="RU003815"/>
    </source>
</evidence>
<keyword evidence="8" id="KW-1185">Reference proteome</keyword>
<dbReference type="SUPFAM" id="SSF54211">
    <property type="entry name" value="Ribosomal protein S5 domain 2-like"/>
    <property type="match status" value="1"/>
</dbReference>
<dbReference type="KEGG" id="uru:DSM104443_00424"/>
<dbReference type="AlphaFoldDB" id="A0A6M4GSE0"/>
<dbReference type="GO" id="GO:0006412">
    <property type="term" value="P:translation"/>
    <property type="evidence" value="ECO:0007669"/>
    <property type="project" value="UniProtKB-UniRule"/>
</dbReference>
<organism evidence="7 8">
    <name type="scientific">Usitatibacter rugosus</name>
    <dbReference type="NCBI Taxonomy" id="2732067"/>
    <lineage>
        <taxon>Bacteria</taxon>
        <taxon>Pseudomonadati</taxon>
        <taxon>Pseudomonadota</taxon>
        <taxon>Betaproteobacteria</taxon>
        <taxon>Nitrosomonadales</taxon>
        <taxon>Usitatibacteraceae</taxon>
        <taxon>Usitatibacter</taxon>
    </lineage>
</organism>
<evidence type="ECO:0000256" key="2">
    <source>
        <dbReference type="ARBA" id="ARBA00022980"/>
    </source>
</evidence>
<dbReference type="InterPro" id="IPR014721">
    <property type="entry name" value="Ribsml_uS5_D2-typ_fold_subgr"/>
</dbReference>
<dbReference type="GO" id="GO:0003723">
    <property type="term" value="F:RNA binding"/>
    <property type="evidence" value="ECO:0007669"/>
    <property type="project" value="TreeGrafter"/>
</dbReference>